<evidence type="ECO:0000256" key="1">
    <source>
        <dbReference type="SAM" id="MobiDB-lite"/>
    </source>
</evidence>
<dbReference type="Proteomes" id="UP000269669">
    <property type="component" value="Unassembled WGS sequence"/>
</dbReference>
<organism evidence="3 4">
    <name type="scientific">Edaphobacter aggregans</name>
    <dbReference type="NCBI Taxonomy" id="570835"/>
    <lineage>
        <taxon>Bacteria</taxon>
        <taxon>Pseudomonadati</taxon>
        <taxon>Acidobacteriota</taxon>
        <taxon>Terriglobia</taxon>
        <taxon>Terriglobales</taxon>
        <taxon>Acidobacteriaceae</taxon>
        <taxon>Edaphobacter</taxon>
    </lineage>
</organism>
<evidence type="ECO:0000313" key="4">
    <source>
        <dbReference type="Proteomes" id="UP000269669"/>
    </source>
</evidence>
<dbReference type="SUPFAM" id="SSF49870">
    <property type="entry name" value="Osmotin, thaumatin-like protein"/>
    <property type="match status" value="1"/>
</dbReference>
<dbReference type="EMBL" id="RSDW01000001">
    <property type="protein sequence ID" value="RSL16076.1"/>
    <property type="molecule type" value="Genomic_DNA"/>
</dbReference>
<dbReference type="RefSeq" id="WP_125484737.1">
    <property type="nucleotide sequence ID" value="NZ_RSDW01000001.1"/>
</dbReference>
<accession>A0A3R9PR93</accession>
<protein>
    <recommendedName>
        <fullName evidence="5">Thaumatin family protein</fullName>
    </recommendedName>
</protein>
<dbReference type="InterPro" id="IPR037176">
    <property type="entry name" value="Osmotin/thaumatin-like_sf"/>
</dbReference>
<reference evidence="3 4" key="1">
    <citation type="submission" date="2018-12" db="EMBL/GenBank/DDBJ databases">
        <title>Sequencing of bacterial isolates from soil warming experiment in Harvard Forest, Massachusetts, USA.</title>
        <authorList>
            <person name="Deangelis K."/>
        </authorList>
    </citation>
    <scope>NUCLEOTIDE SEQUENCE [LARGE SCALE GENOMIC DNA]</scope>
    <source>
        <strain evidence="3 4">EB153</strain>
    </source>
</reference>
<comment type="caution">
    <text evidence="3">The sequence shown here is derived from an EMBL/GenBank/DDBJ whole genome shotgun (WGS) entry which is preliminary data.</text>
</comment>
<proteinExistence type="predicted"/>
<dbReference type="AlphaFoldDB" id="A0A3R9PR93"/>
<dbReference type="OrthoDB" id="227157at2"/>
<feature type="region of interest" description="Disordered" evidence="1">
    <location>
        <begin position="50"/>
        <end position="70"/>
    </location>
</feature>
<feature type="transmembrane region" description="Helical" evidence="2">
    <location>
        <begin position="24"/>
        <end position="45"/>
    </location>
</feature>
<gene>
    <name evidence="3" type="ORF">EDE15_1585</name>
</gene>
<name>A0A3R9PR93_9BACT</name>
<dbReference type="Gene3D" id="2.60.110.10">
    <property type="entry name" value="Thaumatin"/>
    <property type="match status" value="1"/>
</dbReference>
<sequence length="541" mass="58047">MTTKAPPLPTQSVQRGKRTWSSEFFFAVARISFVLSLAFQLLWVVDGRAQESRRRRNPAPDPCLENLPAPAPTPPAVRVVQLVNCSDQTLLGAANAAASANQPLTSVFPREGTWVMGPVGAPNHGNVLTIDIPPAWASTIAKGSIAPNIWARTGCRYDIAADKAQCETGGAGGVYDVSKAKLGPPGATTITEWTFYQTSTSTSGATYYKDNFDISAVNGVSLTVDIQEVGGSAEDPGAPQNIFWLTNSRVTPPNSPLSVHGDDLRADNRCPEAFRLTRADLTTRGAYSKNYGFVILDDNGKPQGGDGTVACFSNCGKYKFPTEPAMDCNISDPTCYNWKTFCAGDPSQYYPTNKTMCTKDSDCPVNGACWINPGSETDHRCVLRGFVDNPQGHCDSDICTFPYDYINPYTGIPDKSTQPPFGTCKHVDPGNPNALCIGDDTVHMVFPHAYTWPNDPQVYSDDAPLYRIIFAPGGTTVPITPAASIPACKALPSIYDYADASNLCSIPIKDGAVFGIARTPPLPWSCNLGTGAGNDGVICRW</sequence>
<evidence type="ECO:0008006" key="5">
    <source>
        <dbReference type="Google" id="ProtNLM"/>
    </source>
</evidence>
<keyword evidence="2" id="KW-1133">Transmembrane helix</keyword>
<keyword evidence="2" id="KW-0472">Membrane</keyword>
<keyword evidence="4" id="KW-1185">Reference proteome</keyword>
<keyword evidence="2" id="KW-0812">Transmembrane</keyword>
<evidence type="ECO:0000313" key="3">
    <source>
        <dbReference type="EMBL" id="RSL16076.1"/>
    </source>
</evidence>
<evidence type="ECO:0000256" key="2">
    <source>
        <dbReference type="SAM" id="Phobius"/>
    </source>
</evidence>